<keyword evidence="2" id="KW-1185">Reference proteome</keyword>
<comment type="caution">
    <text evidence="1">The sequence shown here is derived from an EMBL/GenBank/DDBJ whole genome shotgun (WGS) entry which is preliminary data.</text>
</comment>
<accession>A0AAV4XJZ5</accession>
<name>A0AAV4XJZ5_CAEEX</name>
<evidence type="ECO:0000313" key="2">
    <source>
        <dbReference type="Proteomes" id="UP001054945"/>
    </source>
</evidence>
<dbReference type="Proteomes" id="UP001054945">
    <property type="component" value="Unassembled WGS sequence"/>
</dbReference>
<dbReference type="AlphaFoldDB" id="A0AAV4XJZ5"/>
<organism evidence="1 2">
    <name type="scientific">Caerostris extrusa</name>
    <name type="common">Bark spider</name>
    <name type="synonym">Caerostris bankana</name>
    <dbReference type="NCBI Taxonomy" id="172846"/>
    <lineage>
        <taxon>Eukaryota</taxon>
        <taxon>Metazoa</taxon>
        <taxon>Ecdysozoa</taxon>
        <taxon>Arthropoda</taxon>
        <taxon>Chelicerata</taxon>
        <taxon>Arachnida</taxon>
        <taxon>Araneae</taxon>
        <taxon>Araneomorphae</taxon>
        <taxon>Entelegynae</taxon>
        <taxon>Araneoidea</taxon>
        <taxon>Araneidae</taxon>
        <taxon>Caerostris</taxon>
    </lineage>
</organism>
<gene>
    <name evidence="1" type="ORF">CEXT_426831</name>
</gene>
<proteinExistence type="predicted"/>
<reference evidence="1 2" key="1">
    <citation type="submission" date="2021-06" db="EMBL/GenBank/DDBJ databases">
        <title>Caerostris extrusa draft genome.</title>
        <authorList>
            <person name="Kono N."/>
            <person name="Arakawa K."/>
        </authorList>
    </citation>
    <scope>NUCLEOTIDE SEQUENCE [LARGE SCALE GENOMIC DNA]</scope>
</reference>
<protein>
    <submittedName>
        <fullName evidence="1">Uncharacterized protein</fullName>
    </submittedName>
</protein>
<evidence type="ECO:0000313" key="1">
    <source>
        <dbReference type="EMBL" id="GIY95511.1"/>
    </source>
</evidence>
<sequence>MKGKQKKIVLQLYLPPNDQTIAKTCLLHSLTHAFKNSFRFCTMNKSECHEKMSFCPGKIREWLSHLYLSRLVHLPLLATVHCTGMICSAQVTGPFGDIFQSSMECSQMSKINVSD</sequence>
<dbReference type="EMBL" id="BPLR01017922">
    <property type="protein sequence ID" value="GIY95511.1"/>
    <property type="molecule type" value="Genomic_DNA"/>
</dbReference>